<comment type="similarity">
    <text evidence="1 7">Belongs to the RecO family.</text>
</comment>
<dbReference type="GO" id="GO:0006302">
    <property type="term" value="P:double-strand break repair"/>
    <property type="evidence" value="ECO:0007669"/>
    <property type="project" value="TreeGrafter"/>
</dbReference>
<organism evidence="9">
    <name type="scientific">uncultured Acetothermia bacterium</name>
    <dbReference type="NCBI Taxonomy" id="236499"/>
    <lineage>
        <taxon>Bacteria</taxon>
        <taxon>Candidatus Bipolaricaulota</taxon>
        <taxon>environmental samples</taxon>
    </lineage>
</organism>
<comment type="function">
    <text evidence="7">Involved in DNA repair and RecF pathway recombination.</text>
</comment>
<dbReference type="InterPro" id="IPR042242">
    <property type="entry name" value="RecO_C"/>
</dbReference>
<dbReference type="SUPFAM" id="SSF50249">
    <property type="entry name" value="Nucleic acid-binding proteins"/>
    <property type="match status" value="1"/>
</dbReference>
<dbReference type="SUPFAM" id="SSF57863">
    <property type="entry name" value="ArfGap/RecO-like zinc finger"/>
    <property type="match status" value="1"/>
</dbReference>
<evidence type="ECO:0000256" key="6">
    <source>
        <dbReference type="ARBA" id="ARBA00033409"/>
    </source>
</evidence>
<proteinExistence type="inferred from homology"/>
<dbReference type="InterPro" id="IPR012340">
    <property type="entry name" value="NA-bd_OB-fold"/>
</dbReference>
<dbReference type="GO" id="GO:0043590">
    <property type="term" value="C:bacterial nucleoid"/>
    <property type="evidence" value="ECO:0007669"/>
    <property type="project" value="TreeGrafter"/>
</dbReference>
<reference evidence="9" key="1">
    <citation type="journal article" date="2005" name="Environ. Microbiol.">
        <title>Genetic and functional properties of uncultivated thermophilic crenarchaeotes from a subsurface gold mine as revealed by analysis of genome fragments.</title>
        <authorList>
            <person name="Nunoura T."/>
            <person name="Hirayama H."/>
            <person name="Takami H."/>
            <person name="Oida H."/>
            <person name="Nishi S."/>
            <person name="Shimamura S."/>
            <person name="Suzuki Y."/>
            <person name="Inagaki F."/>
            <person name="Takai K."/>
            <person name="Nealson K.H."/>
            <person name="Horikoshi K."/>
        </authorList>
    </citation>
    <scope>NUCLEOTIDE SEQUENCE</scope>
</reference>
<dbReference type="PANTHER" id="PTHR33991">
    <property type="entry name" value="DNA REPAIR PROTEIN RECO"/>
    <property type="match status" value="1"/>
</dbReference>
<dbReference type="Gene3D" id="2.40.50.140">
    <property type="entry name" value="Nucleic acid-binding proteins"/>
    <property type="match status" value="1"/>
</dbReference>
<evidence type="ECO:0000256" key="3">
    <source>
        <dbReference type="ARBA" id="ARBA00022763"/>
    </source>
</evidence>
<evidence type="ECO:0000256" key="5">
    <source>
        <dbReference type="ARBA" id="ARBA00023204"/>
    </source>
</evidence>
<name>H5SF70_9BACT</name>
<feature type="domain" description="DNA replication/recombination mediator RecO N-terminal" evidence="8">
    <location>
        <begin position="1"/>
        <end position="76"/>
    </location>
</feature>
<dbReference type="PANTHER" id="PTHR33991:SF1">
    <property type="entry name" value="DNA REPAIR PROTEIN RECO"/>
    <property type="match status" value="1"/>
</dbReference>
<evidence type="ECO:0000256" key="7">
    <source>
        <dbReference type="HAMAP-Rule" id="MF_00201"/>
    </source>
</evidence>
<accession>H5SF70</accession>
<evidence type="ECO:0000259" key="8">
    <source>
        <dbReference type="Pfam" id="PF11967"/>
    </source>
</evidence>
<dbReference type="GO" id="GO:0006310">
    <property type="term" value="P:DNA recombination"/>
    <property type="evidence" value="ECO:0007669"/>
    <property type="project" value="UniProtKB-UniRule"/>
</dbReference>
<dbReference type="Pfam" id="PF02565">
    <property type="entry name" value="RecO_C"/>
    <property type="match status" value="1"/>
</dbReference>
<dbReference type="HAMAP" id="MF_00201">
    <property type="entry name" value="RecO"/>
    <property type="match status" value="1"/>
</dbReference>
<keyword evidence="3 7" id="KW-0227">DNA damage</keyword>
<evidence type="ECO:0000256" key="1">
    <source>
        <dbReference type="ARBA" id="ARBA00007452"/>
    </source>
</evidence>
<sequence>MILKTIGFILRAIKFRESDLILTVLSRDYGKISLIAKGARRTESKFGAALDLLTLSELVFYDAENLKLLKEASILEDYRAIKSDYERLTLALQSVHLLNQLVEEHHPDRVVFEFVRDFLSKLGSVNNLALGAVAVKLKLMRALGIAPRMSGCARQGPGCQASPARCAWASSPPAKGGRRRTDQAKPGLVWFSPQSGGFVCTACHQAGDTRLSPRLAQTLTMILGLSWGKLDRLALTDDEIALAQRVLDEFIGFHLKAPYMPSK</sequence>
<dbReference type="InterPro" id="IPR003717">
    <property type="entry name" value="RecO"/>
</dbReference>
<dbReference type="InterPro" id="IPR022572">
    <property type="entry name" value="DNA_rep/recomb_RecO_N"/>
</dbReference>
<dbReference type="EMBL" id="AP011700">
    <property type="protein sequence ID" value="BAL54806.1"/>
    <property type="molecule type" value="Genomic_DNA"/>
</dbReference>
<evidence type="ECO:0000256" key="4">
    <source>
        <dbReference type="ARBA" id="ARBA00023172"/>
    </source>
</evidence>
<evidence type="ECO:0000256" key="2">
    <source>
        <dbReference type="ARBA" id="ARBA00021310"/>
    </source>
</evidence>
<keyword evidence="5 7" id="KW-0234">DNA repair</keyword>
<evidence type="ECO:0000313" key="9">
    <source>
        <dbReference type="EMBL" id="BAL54806.1"/>
    </source>
</evidence>
<keyword evidence="4 7" id="KW-0233">DNA recombination</keyword>
<dbReference type="InterPro" id="IPR037278">
    <property type="entry name" value="ARFGAP/RecO"/>
</dbReference>
<reference evidence="9" key="2">
    <citation type="journal article" date="2012" name="PLoS ONE">
        <title>A Deeply Branching Thermophilic Bacterium with an Ancient Acetyl-CoA Pathway Dominates a Subsurface Ecosystem.</title>
        <authorList>
            <person name="Takami H."/>
            <person name="Noguchi H."/>
            <person name="Takaki Y."/>
            <person name="Uchiyama I."/>
            <person name="Toyoda A."/>
            <person name="Nishi S."/>
            <person name="Chee G.-J."/>
            <person name="Arai W."/>
            <person name="Nunoura T."/>
            <person name="Itoh T."/>
            <person name="Hattori M."/>
            <person name="Takai K."/>
        </authorList>
    </citation>
    <scope>NUCLEOTIDE SEQUENCE</scope>
</reference>
<dbReference type="NCBIfam" id="TIGR00613">
    <property type="entry name" value="reco"/>
    <property type="match status" value="1"/>
</dbReference>
<dbReference type="AlphaFoldDB" id="H5SF70"/>
<dbReference type="Gene3D" id="1.20.1440.120">
    <property type="entry name" value="Recombination protein O, C-terminal domain"/>
    <property type="match status" value="1"/>
</dbReference>
<dbReference type="Pfam" id="PF11967">
    <property type="entry name" value="RecO_N"/>
    <property type="match status" value="1"/>
</dbReference>
<protein>
    <recommendedName>
        <fullName evidence="2 7">DNA repair protein RecO</fullName>
    </recommendedName>
    <alternativeName>
        <fullName evidence="6 7">Recombination protein O</fullName>
    </alternativeName>
</protein>
<gene>
    <name evidence="7" type="primary">recO</name>
    <name evidence="9" type="ORF">HGMM_F20D08C27</name>
</gene>